<feature type="binding site" evidence="5 6">
    <location>
        <begin position="147"/>
        <end position="148"/>
    </location>
    <ligand>
        <name>FMN</name>
        <dbReference type="ChEBI" id="CHEBI:58210"/>
    </ligand>
</feature>
<keyword evidence="5" id="KW-0664">Pyridoxine biosynthesis</keyword>
<feature type="domain" description="Pyridoxine 5'-phosphate oxidase dimerisation C-terminal" evidence="8">
    <location>
        <begin position="183"/>
        <end position="230"/>
    </location>
</feature>
<evidence type="ECO:0000259" key="8">
    <source>
        <dbReference type="Pfam" id="PF10590"/>
    </source>
</evidence>
<dbReference type="OrthoDB" id="9780392at2"/>
<dbReference type="NCBIfam" id="NF004231">
    <property type="entry name" value="PRK05679.1"/>
    <property type="match status" value="1"/>
</dbReference>
<dbReference type="InterPro" id="IPR012349">
    <property type="entry name" value="Split_barrel_FMN-bd"/>
</dbReference>
<comment type="subunit">
    <text evidence="5">Homodimer.</text>
</comment>
<evidence type="ECO:0000256" key="6">
    <source>
        <dbReference type="PIRSR" id="PIRSR000190-2"/>
    </source>
</evidence>
<dbReference type="AlphaFoldDB" id="E6SB35"/>
<dbReference type="GO" id="GO:0010181">
    <property type="term" value="F:FMN binding"/>
    <property type="evidence" value="ECO:0007669"/>
    <property type="project" value="UniProtKB-UniRule"/>
</dbReference>
<dbReference type="InterPro" id="IPR019576">
    <property type="entry name" value="Pyridoxamine_oxidase_dimer_C"/>
</dbReference>
<dbReference type="eggNOG" id="COG0259">
    <property type="taxonomic scope" value="Bacteria"/>
</dbReference>
<dbReference type="NCBIfam" id="TIGR00558">
    <property type="entry name" value="pdxH"/>
    <property type="match status" value="1"/>
</dbReference>
<feature type="binding site" evidence="5">
    <location>
        <begin position="202"/>
        <end position="204"/>
    </location>
    <ligand>
        <name>substrate</name>
    </ligand>
</feature>
<feature type="binding site" evidence="5">
    <location>
        <position position="138"/>
    </location>
    <ligand>
        <name>substrate</name>
    </ligand>
</feature>
<dbReference type="GO" id="GO:0008615">
    <property type="term" value="P:pyridoxine biosynthetic process"/>
    <property type="evidence" value="ECO:0007669"/>
    <property type="project" value="UniProtKB-UniRule"/>
</dbReference>
<dbReference type="KEGG" id="ica:Intca_0753"/>
<proteinExistence type="inferred from homology"/>
<keyword evidence="4 5" id="KW-0560">Oxidoreductase</keyword>
<comment type="pathway">
    <text evidence="5">Cofactor metabolism; pyridoxal 5'-phosphate salvage; pyridoxal 5'-phosphate from pyridoxamine 5'-phosphate: step 1/1.</text>
</comment>
<dbReference type="InterPro" id="IPR000659">
    <property type="entry name" value="Pyridox_Oxase"/>
</dbReference>
<gene>
    <name evidence="5" type="primary">pdxH</name>
    <name evidence="9" type="ordered locus">Intca_0753</name>
</gene>
<dbReference type="HOGENOM" id="CLU_032263_2_3_11"/>
<dbReference type="Pfam" id="PF10590">
    <property type="entry name" value="PNP_phzG_C"/>
    <property type="match status" value="1"/>
</dbReference>
<comment type="pathway">
    <text evidence="5">Cofactor metabolism; pyridoxal 5'-phosphate salvage; pyridoxal 5'-phosphate from pyridoxine 5'-phosphate: step 1/1.</text>
</comment>
<evidence type="ECO:0000313" key="9">
    <source>
        <dbReference type="EMBL" id="ADU47296.1"/>
    </source>
</evidence>
<feature type="binding site" evidence="5 6">
    <location>
        <position position="206"/>
    </location>
    <ligand>
        <name>FMN</name>
        <dbReference type="ChEBI" id="CHEBI:58210"/>
    </ligand>
</feature>
<name>E6SB35_INTC7</name>
<evidence type="ECO:0000256" key="2">
    <source>
        <dbReference type="ARBA" id="ARBA00022630"/>
    </source>
</evidence>
<keyword evidence="3 5" id="KW-0288">FMN</keyword>
<dbReference type="Proteomes" id="UP000008914">
    <property type="component" value="Chromosome"/>
</dbReference>
<dbReference type="PANTHER" id="PTHR10851:SF0">
    <property type="entry name" value="PYRIDOXINE-5'-PHOSPHATE OXIDASE"/>
    <property type="match status" value="1"/>
</dbReference>
<dbReference type="EC" id="1.4.3.5" evidence="5"/>
<reference evidence="9 10" key="1">
    <citation type="journal article" date="2010" name="Stand. Genomic Sci.">
        <title>Complete genome sequence of Intrasporangium calvum type strain (7 KIP).</title>
        <authorList>
            <person name="Del Rio T.G."/>
            <person name="Chertkov O."/>
            <person name="Yasawong M."/>
            <person name="Lucas S."/>
            <person name="Deshpande S."/>
            <person name="Cheng J.F."/>
            <person name="Detter C."/>
            <person name="Tapia R."/>
            <person name="Han C."/>
            <person name="Goodwin L."/>
            <person name="Pitluck S."/>
            <person name="Liolios K."/>
            <person name="Ivanova N."/>
            <person name="Mavromatis K."/>
            <person name="Pati A."/>
            <person name="Chen A."/>
            <person name="Palaniappan K."/>
            <person name="Land M."/>
            <person name="Hauser L."/>
            <person name="Chang Y.J."/>
            <person name="Jeffries C.D."/>
            <person name="Rohde M."/>
            <person name="Pukall R."/>
            <person name="Sikorski J."/>
            <person name="Goker M."/>
            <person name="Woyke T."/>
            <person name="Bristow J."/>
            <person name="Eisen J.A."/>
            <person name="Markowitz V."/>
            <person name="Hugenholtz P."/>
            <person name="Kyrpides N.C."/>
            <person name="Klenk H.P."/>
            <person name="Lapidus A."/>
        </authorList>
    </citation>
    <scope>NUCLEOTIDE SEQUENCE [LARGE SCALE GENOMIC DNA]</scope>
    <source>
        <strain evidence="10">ATCC 23552 / DSM 43043 / JCM 3097 / NBRC 12989 / 7 KIP</strain>
    </source>
</reference>
<feature type="domain" description="Pyridoxamine 5'-phosphate oxidase N-terminal" evidence="7">
    <location>
        <begin position="42"/>
        <end position="158"/>
    </location>
</feature>
<sequence>MSTPDPKDPGHVAHGGGLLESDVPASPYPLLRAWVDAALAAAAAREDVPEPSAMAVATVDPDGAPNVRTVLMRFLDERGPGFVTNLRSTKADELAANPRIAATLTWPSLFRAVRFRGVAELVDRREVEAYFSSRPYGSRLSAWASEQSRPARDREELKERWVAALARFPDRGRVDDVPVPDFWGGYRVRCDEVEFWAGRRDRLHDRIVFARTGHGTLSDAGSWARSRRQP</sequence>
<comment type="catalytic activity">
    <reaction evidence="5">
        <text>pyridoxine 5'-phosphate + O2 = pyridoxal 5'-phosphate + H2O2</text>
        <dbReference type="Rhea" id="RHEA:15149"/>
        <dbReference type="ChEBI" id="CHEBI:15379"/>
        <dbReference type="ChEBI" id="CHEBI:16240"/>
        <dbReference type="ChEBI" id="CHEBI:58589"/>
        <dbReference type="ChEBI" id="CHEBI:597326"/>
        <dbReference type="EC" id="1.4.3.5"/>
    </reaction>
</comment>
<comment type="catalytic activity">
    <reaction evidence="5">
        <text>pyridoxamine 5'-phosphate + O2 + H2O = pyridoxal 5'-phosphate + H2O2 + NH4(+)</text>
        <dbReference type="Rhea" id="RHEA:15817"/>
        <dbReference type="ChEBI" id="CHEBI:15377"/>
        <dbReference type="ChEBI" id="CHEBI:15379"/>
        <dbReference type="ChEBI" id="CHEBI:16240"/>
        <dbReference type="ChEBI" id="CHEBI:28938"/>
        <dbReference type="ChEBI" id="CHEBI:58451"/>
        <dbReference type="ChEBI" id="CHEBI:597326"/>
        <dbReference type="EC" id="1.4.3.5"/>
    </reaction>
</comment>
<protein>
    <recommendedName>
        <fullName evidence="5">Pyridoxine/pyridoxamine 5'-phosphate oxidase</fullName>
        <ecNumber evidence="5">1.4.3.5</ecNumber>
    </recommendedName>
    <alternativeName>
        <fullName evidence="5">PNP/PMP oxidase</fullName>
        <shortName evidence="5">PNPOx</shortName>
    </alternativeName>
    <alternativeName>
        <fullName evidence="5">Pyridoxal 5'-phosphate synthase</fullName>
    </alternativeName>
</protein>
<dbReference type="RefSeq" id="WP_013491616.1">
    <property type="nucleotide sequence ID" value="NC_014830.1"/>
</dbReference>
<comment type="function">
    <text evidence="5">Catalyzes the oxidation of either pyridoxine 5'-phosphate (PNP) or pyridoxamine 5'-phosphate (PMP) into pyridoxal 5'-phosphate (PLP).</text>
</comment>
<dbReference type="SUPFAM" id="SSF50475">
    <property type="entry name" value="FMN-binding split barrel"/>
    <property type="match status" value="1"/>
</dbReference>
<dbReference type="PIRSF" id="PIRSF000190">
    <property type="entry name" value="Pyd_amn-ph_oxd"/>
    <property type="match status" value="1"/>
</dbReference>
<dbReference type="PROSITE" id="PS01064">
    <property type="entry name" value="PYRIDOX_OXIDASE"/>
    <property type="match status" value="1"/>
</dbReference>
<feature type="binding site" evidence="5">
    <location>
        <position position="134"/>
    </location>
    <ligand>
        <name>substrate</name>
    </ligand>
</feature>
<dbReference type="EMBL" id="CP002343">
    <property type="protein sequence ID" value="ADU47296.1"/>
    <property type="molecule type" value="Genomic_DNA"/>
</dbReference>
<dbReference type="STRING" id="710696.Intca_0753"/>
<evidence type="ECO:0000256" key="4">
    <source>
        <dbReference type="ARBA" id="ARBA00023002"/>
    </source>
</evidence>
<dbReference type="PANTHER" id="PTHR10851">
    <property type="entry name" value="PYRIDOXINE-5-PHOSPHATE OXIDASE"/>
    <property type="match status" value="1"/>
</dbReference>
<feature type="binding site" evidence="5">
    <location>
        <position position="130"/>
    </location>
    <ligand>
        <name>substrate</name>
    </ligand>
</feature>
<evidence type="ECO:0000256" key="5">
    <source>
        <dbReference type="HAMAP-Rule" id="MF_01629"/>
    </source>
</evidence>
<accession>E6SB35</accession>
<feature type="binding site" evidence="5 6">
    <location>
        <position position="90"/>
    </location>
    <ligand>
        <name>FMN</name>
        <dbReference type="ChEBI" id="CHEBI:58210"/>
    </ligand>
</feature>
<dbReference type="InterPro" id="IPR019740">
    <property type="entry name" value="Pyridox_Oxase_CS"/>
</dbReference>
<keyword evidence="10" id="KW-1185">Reference proteome</keyword>
<dbReference type="UniPathway" id="UPA01068">
    <property type="reaction ID" value="UER00304"/>
</dbReference>
<feature type="binding site" evidence="5">
    <location>
        <begin position="68"/>
        <end position="73"/>
    </location>
    <ligand>
        <name>FMN</name>
        <dbReference type="ChEBI" id="CHEBI:58210"/>
    </ligand>
</feature>
<evidence type="ECO:0000313" key="10">
    <source>
        <dbReference type="Proteomes" id="UP000008914"/>
    </source>
</evidence>
<dbReference type="GO" id="GO:0004733">
    <property type="term" value="F:pyridoxamine phosphate oxidase activity"/>
    <property type="evidence" value="ECO:0007669"/>
    <property type="project" value="UniProtKB-UniRule"/>
</dbReference>
<evidence type="ECO:0000256" key="3">
    <source>
        <dbReference type="ARBA" id="ARBA00022643"/>
    </source>
</evidence>
<keyword evidence="2 5" id="KW-0285">Flavoprotein</keyword>
<dbReference type="HAMAP" id="MF_01629">
    <property type="entry name" value="PdxH"/>
    <property type="match status" value="1"/>
</dbReference>
<dbReference type="Gene3D" id="2.30.110.10">
    <property type="entry name" value="Electron Transport, Fmn-binding Protein, Chain A"/>
    <property type="match status" value="1"/>
</dbReference>
<dbReference type="Pfam" id="PF01243">
    <property type="entry name" value="PNPOx_N"/>
    <property type="match status" value="1"/>
</dbReference>
<feature type="binding site" evidence="5 6">
    <location>
        <position position="196"/>
    </location>
    <ligand>
        <name>FMN</name>
        <dbReference type="ChEBI" id="CHEBI:58210"/>
    </ligand>
</feature>
<comment type="similarity">
    <text evidence="1 5">Belongs to the pyridoxamine 5'-phosphate oxidase family.</text>
</comment>
<comment type="cofactor">
    <cofactor evidence="5 6">
        <name>FMN</name>
        <dbReference type="ChEBI" id="CHEBI:58210"/>
    </cofactor>
    <text evidence="5 6">Binds 1 FMN per subunit.</text>
</comment>
<organism evidence="9 10">
    <name type="scientific">Intrasporangium calvum (strain ATCC 23552 / DSM 43043 / JCM 3097 / NBRC 12989 / NCIMB 10167 / NRRL B-3866 / 7 KIP)</name>
    <dbReference type="NCBI Taxonomy" id="710696"/>
    <lineage>
        <taxon>Bacteria</taxon>
        <taxon>Bacillati</taxon>
        <taxon>Actinomycetota</taxon>
        <taxon>Actinomycetes</taxon>
        <taxon>Micrococcales</taxon>
        <taxon>Intrasporangiaceae</taxon>
        <taxon>Intrasporangium</taxon>
    </lineage>
</organism>
<comment type="caution">
    <text evidence="5">Lacks conserved residue(s) required for the propagation of feature annotation.</text>
</comment>
<evidence type="ECO:0000256" key="1">
    <source>
        <dbReference type="ARBA" id="ARBA00007301"/>
    </source>
</evidence>
<evidence type="ECO:0000259" key="7">
    <source>
        <dbReference type="Pfam" id="PF01243"/>
    </source>
</evidence>
<dbReference type="InterPro" id="IPR011576">
    <property type="entry name" value="Pyridox_Oxase_N"/>
</dbReference>
<feature type="binding site" evidence="5">
    <location>
        <position position="73"/>
    </location>
    <ligand>
        <name>substrate</name>
    </ligand>
</feature>